<feature type="domain" description="AB hydrolase-1" evidence="1">
    <location>
        <begin position="61"/>
        <end position="312"/>
    </location>
</feature>
<dbReference type="Gene3D" id="3.40.50.1820">
    <property type="entry name" value="alpha/beta hydrolase"/>
    <property type="match status" value="1"/>
</dbReference>
<accession>A0A8J8B6S4</accession>
<dbReference type="PANTHER" id="PTHR43689:SF8">
    <property type="entry name" value="ALPHA_BETA-HYDROLASES SUPERFAMILY PROTEIN"/>
    <property type="match status" value="1"/>
</dbReference>
<dbReference type="AlphaFoldDB" id="A0A8J8B6S4"/>
<dbReference type="PRINTS" id="PR00111">
    <property type="entry name" value="ABHYDROLASE"/>
</dbReference>
<comment type="caution">
    <text evidence="2">The sequence shown here is derived from an EMBL/GenBank/DDBJ whole genome shotgun (WGS) entry which is preliminary data.</text>
</comment>
<evidence type="ECO:0000313" key="2">
    <source>
        <dbReference type="EMBL" id="MBS0122944.1"/>
    </source>
</evidence>
<keyword evidence="3" id="KW-1185">Reference proteome</keyword>
<gene>
    <name evidence="2" type="ORF">KB874_02265</name>
</gene>
<dbReference type="InterPro" id="IPR000073">
    <property type="entry name" value="AB_hydrolase_1"/>
</dbReference>
<name>A0A8J8B6S4_9RHOB</name>
<dbReference type="PANTHER" id="PTHR43689">
    <property type="entry name" value="HYDROLASE"/>
    <property type="match status" value="1"/>
</dbReference>
<sequence length="323" mass="33723">MLFRAVALSAALVVPGGSLWMGARAERAEAEAERRWPPVGGFVEVDGTRVHYVQQGQGPDVVLIHGAGGNLRDFTFSLMGRLAESHRVTAFDRPGLGYTGRPDPSVTGAFNPRAESPQVQAALLARAAGALGVAAPVVLGHSYGGAVAMAWGLDHPASGLVILSGAVMPWPGSLGAQYKVLGSGIGGAAVPLVVTAFTDPMQTGSVVNSIFEPQSAPEGYLDHIGPGLSLRRETLRANSRQVNTLRPHVVSMSERYPSLSLPVEFLHGDADTIVPLKVHAERAAPLIPAARLTVLEGIGHMPHHAREGAVIEAVRRAVARAGG</sequence>
<dbReference type="InterPro" id="IPR029058">
    <property type="entry name" value="AB_hydrolase_fold"/>
</dbReference>
<dbReference type="EMBL" id="JAGTUU010000001">
    <property type="protein sequence ID" value="MBS0122944.1"/>
    <property type="molecule type" value="Genomic_DNA"/>
</dbReference>
<keyword evidence="2" id="KW-0378">Hydrolase</keyword>
<protein>
    <submittedName>
        <fullName evidence="2">Alpha/beta hydrolase</fullName>
    </submittedName>
</protein>
<dbReference type="GO" id="GO:0016787">
    <property type="term" value="F:hydrolase activity"/>
    <property type="evidence" value="ECO:0007669"/>
    <property type="project" value="UniProtKB-KW"/>
</dbReference>
<dbReference type="SUPFAM" id="SSF53474">
    <property type="entry name" value="alpha/beta-Hydrolases"/>
    <property type="match status" value="1"/>
</dbReference>
<dbReference type="Proteomes" id="UP000681356">
    <property type="component" value="Unassembled WGS sequence"/>
</dbReference>
<evidence type="ECO:0000313" key="3">
    <source>
        <dbReference type="Proteomes" id="UP000681356"/>
    </source>
</evidence>
<dbReference type="RefSeq" id="WP_212534910.1">
    <property type="nucleotide sequence ID" value="NZ_JAGTUU010000001.1"/>
</dbReference>
<organism evidence="2 3">
    <name type="scientific">Thetidibacter halocola</name>
    <dbReference type="NCBI Taxonomy" id="2827239"/>
    <lineage>
        <taxon>Bacteria</taxon>
        <taxon>Pseudomonadati</taxon>
        <taxon>Pseudomonadota</taxon>
        <taxon>Alphaproteobacteria</taxon>
        <taxon>Rhodobacterales</taxon>
        <taxon>Roseobacteraceae</taxon>
        <taxon>Thetidibacter</taxon>
    </lineage>
</organism>
<dbReference type="Pfam" id="PF12697">
    <property type="entry name" value="Abhydrolase_6"/>
    <property type="match status" value="1"/>
</dbReference>
<proteinExistence type="predicted"/>
<reference evidence="2" key="1">
    <citation type="submission" date="2021-04" db="EMBL/GenBank/DDBJ databases">
        <authorList>
            <person name="Yoon J."/>
        </authorList>
    </citation>
    <scope>NUCLEOTIDE SEQUENCE</scope>
    <source>
        <strain evidence="2">KMU-90</strain>
    </source>
</reference>
<evidence type="ECO:0000259" key="1">
    <source>
        <dbReference type="Pfam" id="PF12697"/>
    </source>
</evidence>